<dbReference type="InterPro" id="IPR036514">
    <property type="entry name" value="SGNH_hydro_sf"/>
</dbReference>
<evidence type="ECO:0000256" key="3">
    <source>
        <dbReference type="ARBA" id="ARBA00022525"/>
    </source>
</evidence>
<feature type="chain" id="PRO_5043628559" description="GDSL esterase/lipase" evidence="8">
    <location>
        <begin position="24"/>
        <end position="147"/>
    </location>
</feature>
<dbReference type="AlphaFoldDB" id="A0AAV0Z1S3"/>
<keyword evidence="4 8" id="KW-0732">Signal</keyword>
<evidence type="ECO:0000256" key="2">
    <source>
        <dbReference type="ARBA" id="ARBA00008668"/>
    </source>
</evidence>
<dbReference type="InterPro" id="IPR001087">
    <property type="entry name" value="GDSL"/>
</dbReference>
<gene>
    <name evidence="9" type="ORF">VFH_I464720</name>
</gene>
<keyword evidence="10" id="KW-1185">Reference proteome</keyword>
<organism evidence="9 10">
    <name type="scientific">Vicia faba</name>
    <name type="common">Broad bean</name>
    <name type="synonym">Faba vulgaris</name>
    <dbReference type="NCBI Taxonomy" id="3906"/>
    <lineage>
        <taxon>Eukaryota</taxon>
        <taxon>Viridiplantae</taxon>
        <taxon>Streptophyta</taxon>
        <taxon>Embryophyta</taxon>
        <taxon>Tracheophyta</taxon>
        <taxon>Spermatophyta</taxon>
        <taxon>Magnoliopsida</taxon>
        <taxon>eudicotyledons</taxon>
        <taxon>Gunneridae</taxon>
        <taxon>Pentapetalae</taxon>
        <taxon>rosids</taxon>
        <taxon>fabids</taxon>
        <taxon>Fabales</taxon>
        <taxon>Fabaceae</taxon>
        <taxon>Papilionoideae</taxon>
        <taxon>50 kb inversion clade</taxon>
        <taxon>NPAAA clade</taxon>
        <taxon>Hologalegina</taxon>
        <taxon>IRL clade</taxon>
        <taxon>Fabeae</taxon>
        <taxon>Vicia</taxon>
    </lineage>
</organism>
<keyword evidence="5" id="KW-0378">Hydrolase</keyword>
<dbReference type="GO" id="GO:0016042">
    <property type="term" value="P:lipid catabolic process"/>
    <property type="evidence" value="ECO:0007669"/>
    <property type="project" value="UniProtKB-KW"/>
</dbReference>
<dbReference type="PANTHER" id="PTHR45650">
    <property type="entry name" value="GDSL-LIKE LIPASE/ACYLHYDROLASE-RELATED"/>
    <property type="match status" value="1"/>
</dbReference>
<dbReference type="InterPro" id="IPR051238">
    <property type="entry name" value="GDSL_esterase/lipase"/>
</dbReference>
<reference evidence="9 10" key="1">
    <citation type="submission" date="2023-01" db="EMBL/GenBank/DDBJ databases">
        <authorList>
            <person name="Kreplak J."/>
        </authorList>
    </citation>
    <scope>NUCLEOTIDE SEQUENCE [LARGE SCALE GENOMIC DNA]</scope>
</reference>
<proteinExistence type="inferred from homology"/>
<comment type="similarity">
    <text evidence="2">Belongs to the 'GDSL' lipolytic enzyme family.</text>
</comment>
<evidence type="ECO:0000256" key="8">
    <source>
        <dbReference type="SAM" id="SignalP"/>
    </source>
</evidence>
<keyword evidence="3" id="KW-0964">Secreted</keyword>
<dbReference type="Pfam" id="PF00657">
    <property type="entry name" value="Lipase_GDSL"/>
    <property type="match status" value="1"/>
</dbReference>
<comment type="subcellular location">
    <subcellularLocation>
        <location evidence="1">Secreted</location>
    </subcellularLocation>
</comment>
<dbReference type="GO" id="GO:0005576">
    <property type="term" value="C:extracellular region"/>
    <property type="evidence" value="ECO:0007669"/>
    <property type="project" value="UniProtKB-SubCell"/>
</dbReference>
<dbReference type="Gene3D" id="3.40.50.1110">
    <property type="entry name" value="SGNH hydrolase"/>
    <property type="match status" value="1"/>
</dbReference>
<feature type="signal peptide" evidence="8">
    <location>
        <begin position="1"/>
        <end position="23"/>
    </location>
</feature>
<keyword evidence="7" id="KW-0443">Lipid metabolism</keyword>
<evidence type="ECO:0000256" key="1">
    <source>
        <dbReference type="ARBA" id="ARBA00004613"/>
    </source>
</evidence>
<evidence type="ECO:0008006" key="11">
    <source>
        <dbReference type="Google" id="ProtNLM"/>
    </source>
</evidence>
<dbReference type="GO" id="GO:0016788">
    <property type="term" value="F:hydrolase activity, acting on ester bonds"/>
    <property type="evidence" value="ECO:0007669"/>
    <property type="project" value="InterPro"/>
</dbReference>
<name>A0AAV0Z1S3_VICFA</name>
<dbReference type="Proteomes" id="UP001157006">
    <property type="component" value="Chromosome 1L"/>
</dbReference>
<evidence type="ECO:0000256" key="4">
    <source>
        <dbReference type="ARBA" id="ARBA00022729"/>
    </source>
</evidence>
<accession>A0AAV0Z1S3</accession>
<keyword evidence="6" id="KW-0442">Lipid degradation</keyword>
<dbReference type="EMBL" id="OX451736">
    <property type="protein sequence ID" value="CAI8590938.1"/>
    <property type="molecule type" value="Genomic_DNA"/>
</dbReference>
<evidence type="ECO:0000313" key="9">
    <source>
        <dbReference type="EMBL" id="CAI8590938.1"/>
    </source>
</evidence>
<sequence>MACETEKWLILHLFLLAACYVQRSCVFGESPQVPCIFIFGDSMSDNGNNNNLVTQAKANYEPYSIDFPPTGQLGRFTNGLTTIDSITKLLGFEKFIPPNANTSGADITMGVNYASGGSGGIRDESSTQLEYNCVFIEYCLFYLFILK</sequence>
<evidence type="ECO:0000256" key="6">
    <source>
        <dbReference type="ARBA" id="ARBA00022963"/>
    </source>
</evidence>
<evidence type="ECO:0000256" key="5">
    <source>
        <dbReference type="ARBA" id="ARBA00022801"/>
    </source>
</evidence>
<dbReference type="PANTHER" id="PTHR45650:SF75">
    <property type="entry name" value="GDSL-LIKE LIPASE_ACYLHYDROLASE"/>
    <property type="match status" value="1"/>
</dbReference>
<protein>
    <recommendedName>
        <fullName evidence="11">GDSL esterase/lipase</fullName>
    </recommendedName>
</protein>
<evidence type="ECO:0000256" key="7">
    <source>
        <dbReference type="ARBA" id="ARBA00023098"/>
    </source>
</evidence>
<evidence type="ECO:0000313" key="10">
    <source>
        <dbReference type="Proteomes" id="UP001157006"/>
    </source>
</evidence>
<dbReference type="PROSITE" id="PS51257">
    <property type="entry name" value="PROKAR_LIPOPROTEIN"/>
    <property type="match status" value="1"/>
</dbReference>